<evidence type="ECO:0000313" key="2">
    <source>
        <dbReference type="EMBL" id="PCD76867.1"/>
    </source>
</evidence>
<dbReference type="AlphaFoldDB" id="A0A2A4CQV8"/>
<organism evidence="2 3">
    <name type="scientific">Pseudothioclava arenosa</name>
    <dbReference type="NCBI Taxonomy" id="1795308"/>
    <lineage>
        <taxon>Bacteria</taxon>
        <taxon>Pseudomonadati</taxon>
        <taxon>Pseudomonadota</taxon>
        <taxon>Alphaproteobacteria</taxon>
        <taxon>Rhodobacterales</taxon>
        <taxon>Paracoccaceae</taxon>
        <taxon>Pseudothioclava</taxon>
    </lineage>
</organism>
<evidence type="ECO:0000313" key="3">
    <source>
        <dbReference type="Proteomes" id="UP000243507"/>
    </source>
</evidence>
<dbReference type="EMBL" id="NTJD01000004">
    <property type="protein sequence ID" value="PCD76867.1"/>
    <property type="molecule type" value="Genomic_DNA"/>
</dbReference>
<protein>
    <submittedName>
        <fullName evidence="2">Uncharacterized protein</fullName>
    </submittedName>
</protein>
<keyword evidence="1" id="KW-0472">Membrane</keyword>
<evidence type="ECO:0000256" key="1">
    <source>
        <dbReference type="SAM" id="Phobius"/>
    </source>
</evidence>
<dbReference type="Proteomes" id="UP000243507">
    <property type="component" value="Unassembled WGS sequence"/>
</dbReference>
<dbReference type="RefSeq" id="WP_096432617.1">
    <property type="nucleotide sequence ID" value="NZ_NTJD01000004.1"/>
</dbReference>
<sequence length="391" mass="42132">MIPTSEIDPRIAAHLLPGEQVLWQGAPRKGTFFGPPQFAVLGGLVAVGVALAAGLLDGAFPALAGSSDAMRYLPALAAIVAAALIAQRDWMRRGPLWSYAITDRRLLSILGGRVVRSLTPAELDQTRLEIEGDTVYWARSPRKSDDHGVPDGFRRGPDHPLIGFHGQDDPNALRQRIRAWRTGLTASKVAQTQAFLTEAPEPAPMPAEAATPAAAPETETEPGWYLHGETGVSLRVPEGWEVTVCQRTAKKVPLLGTVMNESEPQPYSGPAGWNLLRAQGAPDVLFNLYLRPGGIEKTLQEIVGDRWSGLAGLRLLDQEPDLVLPGGYRGFALRRLGPGAQAARSEEAPETVLHQAWLTNGQFTLEVQASSPLDHPVYDAAITKMMHGISA</sequence>
<proteinExistence type="predicted"/>
<keyword evidence="1" id="KW-1133">Transmembrane helix</keyword>
<accession>A0A2A4CQV8</accession>
<reference evidence="2 3" key="1">
    <citation type="submission" date="2017-09" db="EMBL/GenBank/DDBJ databases">
        <title>A multilocus sequence analysis scheme for characterization of bacteria in the genus Thioclava.</title>
        <authorList>
            <person name="Liu Y."/>
            <person name="Shao Z."/>
        </authorList>
    </citation>
    <scope>NUCLEOTIDE SEQUENCE [LARGE SCALE GENOMIC DNA]</scope>
    <source>
        <strain evidence="2 3">CAU 1312</strain>
    </source>
</reference>
<gene>
    <name evidence="2" type="ORF">CLN94_07170</name>
</gene>
<name>A0A2A4CQV8_9RHOB</name>
<keyword evidence="1" id="KW-0812">Transmembrane</keyword>
<keyword evidence="3" id="KW-1185">Reference proteome</keyword>
<feature type="transmembrane region" description="Helical" evidence="1">
    <location>
        <begin position="38"/>
        <end position="63"/>
    </location>
</feature>
<comment type="caution">
    <text evidence="2">The sequence shown here is derived from an EMBL/GenBank/DDBJ whole genome shotgun (WGS) entry which is preliminary data.</text>
</comment>
<dbReference type="OrthoDB" id="7877077at2"/>